<keyword evidence="4" id="KW-0808">Transferase</keyword>
<dbReference type="Pfam" id="PF04464">
    <property type="entry name" value="Glyphos_transf"/>
    <property type="match status" value="1"/>
</dbReference>
<keyword evidence="3" id="KW-1003">Cell membrane</keyword>
<evidence type="ECO:0000256" key="4">
    <source>
        <dbReference type="ARBA" id="ARBA00022679"/>
    </source>
</evidence>
<dbReference type="GO" id="GO:0005886">
    <property type="term" value="C:plasma membrane"/>
    <property type="evidence" value="ECO:0007669"/>
    <property type="project" value="UniProtKB-SubCell"/>
</dbReference>
<dbReference type="OrthoDB" id="9811865at2"/>
<comment type="caution">
    <text evidence="7">The sequence shown here is derived from an EMBL/GenBank/DDBJ whole genome shotgun (WGS) entry which is preliminary data.</text>
</comment>
<dbReference type="GO" id="GO:0047355">
    <property type="term" value="F:CDP-glycerol glycerophosphotransferase activity"/>
    <property type="evidence" value="ECO:0007669"/>
    <property type="project" value="InterPro"/>
</dbReference>
<organism evidence="7 8">
    <name type="scientific">Segatella copri DSM 18205</name>
    <dbReference type="NCBI Taxonomy" id="537011"/>
    <lineage>
        <taxon>Bacteria</taxon>
        <taxon>Pseudomonadati</taxon>
        <taxon>Bacteroidota</taxon>
        <taxon>Bacteroidia</taxon>
        <taxon>Bacteroidales</taxon>
        <taxon>Prevotellaceae</taxon>
        <taxon>Segatella</taxon>
    </lineage>
</organism>
<dbReference type="RefSeq" id="WP_006848639.1">
    <property type="nucleotide sequence ID" value="NZ_CP085933.1"/>
</dbReference>
<dbReference type="InterPro" id="IPR051612">
    <property type="entry name" value="Teichoic_Acid_Biosynth"/>
</dbReference>
<dbReference type="InterPro" id="IPR007554">
    <property type="entry name" value="Glycerophosphate_synth"/>
</dbReference>
<keyword evidence="5" id="KW-0777">Teichoic acid biosynthesis</keyword>
<evidence type="ECO:0000256" key="5">
    <source>
        <dbReference type="ARBA" id="ARBA00022944"/>
    </source>
</evidence>
<comment type="subcellular location">
    <subcellularLocation>
        <location evidence="1">Cell membrane</location>
        <topology evidence="1">Peripheral membrane protein</topology>
    </subcellularLocation>
</comment>
<reference evidence="7" key="1">
    <citation type="submission" date="2009-11" db="EMBL/GenBank/DDBJ databases">
        <authorList>
            <person name="Weinstock G."/>
            <person name="Sodergren E."/>
            <person name="Clifton S."/>
            <person name="Fulton L."/>
            <person name="Fulton B."/>
            <person name="Courtney L."/>
            <person name="Fronick C."/>
            <person name="Harrison M."/>
            <person name="Strong C."/>
            <person name="Farmer C."/>
            <person name="Delahaunty K."/>
            <person name="Markovic C."/>
            <person name="Hall O."/>
            <person name="Minx P."/>
            <person name="Tomlinson C."/>
            <person name="Mitreva M."/>
            <person name="Nelson J."/>
            <person name="Hou S."/>
            <person name="Wollam A."/>
            <person name="Pepin K.H."/>
            <person name="Johnson M."/>
            <person name="Bhonagiri V."/>
            <person name="Nash W.E."/>
            <person name="Warren W."/>
            <person name="Chinwalla A."/>
            <person name="Mardis E.R."/>
            <person name="Wilson R.K."/>
        </authorList>
    </citation>
    <scope>NUCLEOTIDE SEQUENCE [LARGE SCALE GENOMIC DNA]</scope>
    <source>
        <strain evidence="7">DSM 18205</strain>
    </source>
</reference>
<dbReference type="Gene3D" id="3.40.50.12580">
    <property type="match status" value="1"/>
</dbReference>
<evidence type="ECO:0000256" key="2">
    <source>
        <dbReference type="ARBA" id="ARBA00010488"/>
    </source>
</evidence>
<dbReference type="InterPro" id="IPR043149">
    <property type="entry name" value="TagF_N"/>
</dbReference>
<protein>
    <submittedName>
        <fullName evidence="7">CDP-glycerol:poly(Glycerophosphate) glycerophosphotransferase</fullName>
    </submittedName>
</protein>
<comment type="similarity">
    <text evidence="2">Belongs to the CDP-glycerol glycerophosphotransferase family.</text>
</comment>
<dbReference type="PANTHER" id="PTHR37316">
    <property type="entry name" value="TEICHOIC ACID GLYCEROL-PHOSPHATE PRIMASE"/>
    <property type="match status" value="1"/>
</dbReference>
<gene>
    <name evidence="7" type="ORF">PREVCOP_05957</name>
</gene>
<dbReference type="AlphaFoldDB" id="D1PFF0"/>
<dbReference type="Proteomes" id="UP000004477">
    <property type="component" value="Unassembled WGS sequence"/>
</dbReference>
<proteinExistence type="inferred from homology"/>
<evidence type="ECO:0000313" key="7">
    <source>
        <dbReference type="EMBL" id="EFB34523.1"/>
    </source>
</evidence>
<keyword evidence="6" id="KW-0472">Membrane</keyword>
<evidence type="ECO:0000256" key="6">
    <source>
        <dbReference type="ARBA" id="ARBA00023136"/>
    </source>
</evidence>
<accession>D1PFF0</accession>
<dbReference type="STRING" id="537011.PREVCOP_05957"/>
<name>D1PFF0_9BACT</name>
<dbReference type="HOGENOM" id="CLU_029598_1_0_10"/>
<evidence type="ECO:0000256" key="3">
    <source>
        <dbReference type="ARBA" id="ARBA00022475"/>
    </source>
</evidence>
<evidence type="ECO:0000313" key="8">
    <source>
        <dbReference type="Proteomes" id="UP000004477"/>
    </source>
</evidence>
<dbReference type="EMBL" id="ACBX02000035">
    <property type="protein sequence ID" value="EFB34523.1"/>
    <property type="molecule type" value="Genomic_DNA"/>
</dbReference>
<dbReference type="Gene3D" id="3.40.50.11820">
    <property type="match status" value="1"/>
</dbReference>
<sequence>MKIKSIKNDLLEIFCHIICRPNKKNVFFTSLGGQYNDNPKYISEKLHEMYPDINVIWAISNRSKQNDIPDYVKRVNFQSLKYYYYKNSSKVVVDNGAGFYLTETRNPVIFWLKKLLKNNQQFNLSTWHGNPIKHIGAQIPGNESWSKKTINTSSDILIAGCQKVKEIFESAFIGLMPVLLIGTPRTDILFNCNEDTKIRLKKKLGLPLDKNIILYAPTYRNTPEDSGVIQMSMIDFGRLFKTLHDKFNGDWVFVFRVHNMVLEVINTSKEIENIDDNDRIINGNQFDDMNEYLAAADILLSDYSGCVYDVALTDKPCFLFAHDRENYENRERGLYLPLTSFPYDFYDSFEALLNGVQNYQPDSCKIRRKEFLTMIGNVEDGNSAINVIKRIIEPKIL</sequence>
<dbReference type="PANTHER" id="PTHR37316:SF3">
    <property type="entry name" value="TEICHOIC ACID GLYCEROL-PHOSPHATE TRANSFERASE"/>
    <property type="match status" value="1"/>
</dbReference>
<dbReference type="SUPFAM" id="SSF53756">
    <property type="entry name" value="UDP-Glycosyltransferase/glycogen phosphorylase"/>
    <property type="match status" value="1"/>
</dbReference>
<dbReference type="GeneID" id="69850380"/>
<dbReference type="PaxDb" id="537011-PREVCOP_05957"/>
<dbReference type="GO" id="GO:0019350">
    <property type="term" value="P:teichoic acid biosynthetic process"/>
    <property type="evidence" value="ECO:0007669"/>
    <property type="project" value="UniProtKB-KW"/>
</dbReference>
<dbReference type="InterPro" id="IPR043148">
    <property type="entry name" value="TagF_C"/>
</dbReference>
<evidence type="ECO:0000256" key="1">
    <source>
        <dbReference type="ARBA" id="ARBA00004202"/>
    </source>
</evidence>
<keyword evidence="8" id="KW-1185">Reference proteome</keyword>